<evidence type="ECO:0000313" key="10">
    <source>
        <dbReference type="Proteomes" id="UP000694892"/>
    </source>
</evidence>
<organism evidence="9 10">
    <name type="scientific">Xenopus laevis</name>
    <name type="common">African clawed frog</name>
    <dbReference type="NCBI Taxonomy" id="8355"/>
    <lineage>
        <taxon>Eukaryota</taxon>
        <taxon>Metazoa</taxon>
        <taxon>Chordata</taxon>
        <taxon>Craniata</taxon>
        <taxon>Vertebrata</taxon>
        <taxon>Euteleostomi</taxon>
        <taxon>Amphibia</taxon>
        <taxon>Batrachia</taxon>
        <taxon>Anura</taxon>
        <taxon>Pipoidea</taxon>
        <taxon>Pipidae</taxon>
        <taxon>Xenopodinae</taxon>
        <taxon>Xenopus</taxon>
        <taxon>Xenopus</taxon>
    </lineage>
</organism>
<accession>A0A974C5S2</accession>
<evidence type="ECO:0000313" key="9">
    <source>
        <dbReference type="EMBL" id="OCT67013.1"/>
    </source>
</evidence>
<dbReference type="InterPro" id="IPR008166">
    <property type="entry name" value="Glyco_transf_92"/>
</dbReference>
<evidence type="ECO:0000256" key="3">
    <source>
        <dbReference type="ARBA" id="ARBA00022676"/>
    </source>
</evidence>
<evidence type="ECO:0000256" key="8">
    <source>
        <dbReference type="RuleBase" id="RU366017"/>
    </source>
</evidence>
<keyword evidence="6" id="KW-1133">Transmembrane helix</keyword>
<dbReference type="OMA" id="HSVLMAN"/>
<comment type="subcellular location">
    <subcellularLocation>
        <location evidence="1">Membrane</location>
        <topology evidence="1">Single-pass membrane protein</topology>
    </subcellularLocation>
</comment>
<keyword evidence="3 8" id="KW-0328">Glycosyltransferase</keyword>
<evidence type="ECO:0000256" key="2">
    <source>
        <dbReference type="ARBA" id="ARBA00007647"/>
    </source>
</evidence>
<dbReference type="AlphaFoldDB" id="A0A974C5S2"/>
<evidence type="ECO:0000256" key="4">
    <source>
        <dbReference type="ARBA" id="ARBA00022679"/>
    </source>
</evidence>
<proteinExistence type="inferred from homology"/>
<dbReference type="GO" id="GO:0016020">
    <property type="term" value="C:membrane"/>
    <property type="evidence" value="ECO:0007669"/>
    <property type="project" value="UniProtKB-SubCell"/>
</dbReference>
<name>A0A974C5S2_XENLA</name>
<dbReference type="EMBL" id="CM004480">
    <property type="protein sequence ID" value="OCT67013.1"/>
    <property type="molecule type" value="Genomic_DNA"/>
</dbReference>
<dbReference type="PANTHER" id="PTHR21461:SF90">
    <property type="entry name" value="GLYCOSYLTRANSFERASE FAMILY 92 PROTEIN"/>
    <property type="match status" value="1"/>
</dbReference>
<dbReference type="Proteomes" id="UP000694892">
    <property type="component" value="Chromosome 8L"/>
</dbReference>
<evidence type="ECO:0000256" key="6">
    <source>
        <dbReference type="ARBA" id="ARBA00022989"/>
    </source>
</evidence>
<dbReference type="PANTHER" id="PTHR21461">
    <property type="entry name" value="GLYCOSYLTRANSFERASE FAMILY 92 PROTEIN"/>
    <property type="match status" value="1"/>
</dbReference>
<keyword evidence="4 8" id="KW-0808">Transferase</keyword>
<evidence type="ECO:0000256" key="5">
    <source>
        <dbReference type="ARBA" id="ARBA00022692"/>
    </source>
</evidence>
<dbReference type="Pfam" id="PF01697">
    <property type="entry name" value="Glyco_transf_92"/>
    <property type="match status" value="1"/>
</dbReference>
<evidence type="ECO:0000256" key="1">
    <source>
        <dbReference type="ARBA" id="ARBA00004167"/>
    </source>
</evidence>
<keyword evidence="5" id="KW-0812">Transmembrane</keyword>
<keyword evidence="7" id="KW-0472">Membrane</keyword>
<gene>
    <name evidence="9" type="ORF">XELAEV_18038295mg</name>
</gene>
<comment type="similarity">
    <text evidence="2 8">Belongs to the glycosyltransferase 92 family.</text>
</comment>
<evidence type="ECO:0000256" key="7">
    <source>
        <dbReference type="ARBA" id="ARBA00023136"/>
    </source>
</evidence>
<reference evidence="10" key="1">
    <citation type="journal article" date="2016" name="Nature">
        <title>Genome evolution in the allotetraploid frog Xenopus laevis.</title>
        <authorList>
            <person name="Session A.M."/>
            <person name="Uno Y."/>
            <person name="Kwon T."/>
            <person name="Chapman J.A."/>
            <person name="Toyoda A."/>
            <person name="Takahashi S."/>
            <person name="Fukui A."/>
            <person name="Hikosaka A."/>
            <person name="Suzuki A."/>
            <person name="Kondo M."/>
            <person name="van Heeringen S.J."/>
            <person name="Quigley I."/>
            <person name="Heinz S."/>
            <person name="Ogino H."/>
            <person name="Ochi H."/>
            <person name="Hellsten U."/>
            <person name="Lyons J.B."/>
            <person name="Simakov O."/>
            <person name="Putnam N."/>
            <person name="Stites J."/>
            <person name="Kuroki Y."/>
            <person name="Tanaka T."/>
            <person name="Michiue T."/>
            <person name="Watanabe M."/>
            <person name="Bogdanovic O."/>
            <person name="Lister R."/>
            <person name="Georgiou G."/>
            <person name="Paranjpe S.S."/>
            <person name="van Kruijsbergen I."/>
            <person name="Shu S."/>
            <person name="Carlson J."/>
            <person name="Kinoshita T."/>
            <person name="Ohta Y."/>
            <person name="Mawaribuchi S."/>
            <person name="Jenkins J."/>
            <person name="Grimwood J."/>
            <person name="Schmutz J."/>
            <person name="Mitros T."/>
            <person name="Mozaffari S.V."/>
            <person name="Suzuki Y."/>
            <person name="Haramoto Y."/>
            <person name="Yamamoto T.S."/>
            <person name="Takagi C."/>
            <person name="Heald R."/>
            <person name="Miller K."/>
            <person name="Haudenschild C."/>
            <person name="Kitzman J."/>
            <person name="Nakayama T."/>
            <person name="Izutsu Y."/>
            <person name="Robert J."/>
            <person name="Fortriede J."/>
            <person name="Burns K."/>
            <person name="Lotay V."/>
            <person name="Karimi K."/>
            <person name="Yasuoka Y."/>
            <person name="Dichmann D.S."/>
            <person name="Flajnik M.F."/>
            <person name="Houston D.W."/>
            <person name="Shendure J."/>
            <person name="DuPasquier L."/>
            <person name="Vize P.D."/>
            <person name="Zorn A.M."/>
            <person name="Ito M."/>
            <person name="Marcotte E.M."/>
            <person name="Wallingford J.B."/>
            <person name="Ito Y."/>
            <person name="Asashima M."/>
            <person name="Ueno N."/>
            <person name="Matsuda Y."/>
            <person name="Veenstra G.J."/>
            <person name="Fujiyama A."/>
            <person name="Harland R.M."/>
            <person name="Taira M."/>
            <person name="Rokhsar D.S."/>
        </authorList>
    </citation>
    <scope>NUCLEOTIDE SEQUENCE [LARGE SCALE GENOMIC DNA]</scope>
    <source>
        <strain evidence="10">J</strain>
    </source>
</reference>
<protein>
    <recommendedName>
        <fullName evidence="8">Glycosyltransferase family 92 protein</fullName>
        <ecNumber evidence="8">2.4.1.-</ecNumber>
    </recommendedName>
</protein>
<sequence length="420" mass="48359">MRKQFFTRSLLIMIALTSLYYHRKLLFKNSLEYKKCKKTEKTLTPLGDKRTFIIQAYYDNRNGENIRTLAIVNHKDTAGFSCLFYCNMSHGGTPVQAHVDVHVDRFGFPYGTADILCEEPKACNSPRISFMKNGHEKEGNIPFFEIKNRNPQPITSNFTVCISTMFGNYSNVLQFIQSMEMYKILGAQKVTIYKNSCSSLMETVLQYYDVEGIVDVVEWPIDSYLNVSNKWHYSMDPKDIGYYGQVAALNDCLYRNMYSSKFVVLIDPDEIILPVKYKDWRTMMEALEADHPQAGVFLFENNVFPKTVSNPNLEVKTWESIPGVNILQHIYREPVLKNTFNNRKMIVNPRTVIQTSVHSVLMANAGSIEVPSGDALLYHCREPEQASLNKTQLIRDPTLWKYRRDLVKNVDKVIQGLVGL</sequence>
<dbReference type="GO" id="GO:0005737">
    <property type="term" value="C:cytoplasm"/>
    <property type="evidence" value="ECO:0007669"/>
    <property type="project" value="TreeGrafter"/>
</dbReference>
<dbReference type="GO" id="GO:0016757">
    <property type="term" value="F:glycosyltransferase activity"/>
    <property type="evidence" value="ECO:0007669"/>
    <property type="project" value="UniProtKB-UniRule"/>
</dbReference>
<dbReference type="EC" id="2.4.1.-" evidence="8"/>